<dbReference type="Pfam" id="PF01915">
    <property type="entry name" value="Glyco_hydro_3_C"/>
    <property type="match status" value="1"/>
</dbReference>
<dbReference type="InterPro" id="IPR036962">
    <property type="entry name" value="Glyco_hydro_3_N_sf"/>
</dbReference>
<dbReference type="InterPro" id="IPR036881">
    <property type="entry name" value="Glyco_hydro_3_C_sf"/>
</dbReference>
<accession>A0A6P6UWR9</accession>
<evidence type="ECO:0000313" key="5">
    <source>
        <dbReference type="Proteomes" id="UP001652660"/>
    </source>
</evidence>
<dbReference type="Pfam" id="PF14310">
    <property type="entry name" value="Fn3-like"/>
    <property type="match status" value="1"/>
</dbReference>
<evidence type="ECO:0000313" key="6">
    <source>
        <dbReference type="RefSeq" id="XP_027094958.2"/>
    </source>
</evidence>
<dbReference type="GeneID" id="113715009"/>
<proteinExistence type="predicted"/>
<dbReference type="AlphaFoldDB" id="A0A6P6UWR9"/>
<sequence>MDDSQSSHVTQTYTYVCHPSRFNDLGLNMEYFGYCNKSLPFEVRAKDLVDRLSLTEKVGQLGDQANGVPRVGLPKYYWWSEALHGVSDFGDTATFFNATIPGATSFPTPISMVSSFNVTLWKTIGQVVSTEARAMNNLGQAGLTYWSPNMNVVRDPRWGRALETPGEDPFVVGTYASTYVRGLQDVEGTENTTDLNSRPLKVAACCKHYAAYDVDNWFGIKREGIDVSVREQDMLETFVKPFEMCINDGDVSSVMCSYNRINGIPACADRRLLLDTIRKEWNLHGYIVSDCDSIEVMYKNHKWLNDTPEAAVAQALKAGLDLDCGAYYTKYGGNAVVQGKVREADVDKALKNLYVVLMRVGFFDGSPQFESLGKADICSEGHRNLAIEAARQGMVLLKNDDAVLPLNGQDIKSIALVGPHANVTTTMIGNYHGIPCGYTSPLDAFKQSIANVLYAIDCADVSCNNGSSFSPAIQAAKDADATVIVAGLDLTVEAEQLDREDLLLPGNQTQFINQVASASKGPVVLVIISAGGVDISFAKANPNIKAILWTGYPGEQGGHGIADVIFGKYNPGGRLPLTWYEKDYVDLIPMTSLQLRPLASLNYPGRTYKFFNGSTVYPFGYGLSYTTFGLSLTAPNIAFDIPLNKFQKCRDLNYTEGASKPSCPGVLIDDLGHQCDSLTVGFDVEVANVGEKDGSEVVFVYWAPPRSIVDAPIKQIIAFSKVFVAAGESTSTHFDFNVCKSLELVDYKGYKLLASGVHKIIVGNNDGSFQVPINFQT</sequence>
<dbReference type="PANTHER" id="PTHR42721">
    <property type="entry name" value="SUGAR HYDROLASE-RELATED"/>
    <property type="match status" value="1"/>
</dbReference>
<dbReference type="SUPFAM" id="SSF52279">
    <property type="entry name" value="Beta-D-glucan exohydrolase, C-terminal domain"/>
    <property type="match status" value="1"/>
</dbReference>
<dbReference type="SUPFAM" id="SSF51445">
    <property type="entry name" value="(Trans)glycosidases"/>
    <property type="match status" value="1"/>
</dbReference>
<keyword evidence="3" id="KW-0326">Glycosidase</keyword>
<dbReference type="GO" id="GO:0009044">
    <property type="term" value="F:xylan 1,4-beta-xylosidase activity"/>
    <property type="evidence" value="ECO:0007669"/>
    <property type="project" value="InterPro"/>
</dbReference>
<dbReference type="GO" id="GO:0045493">
    <property type="term" value="P:xylan catabolic process"/>
    <property type="evidence" value="ECO:0007669"/>
    <property type="project" value="InterPro"/>
</dbReference>
<dbReference type="InterPro" id="IPR026891">
    <property type="entry name" value="Fn3-like"/>
</dbReference>
<dbReference type="Gene3D" id="2.60.40.10">
    <property type="entry name" value="Immunoglobulins"/>
    <property type="match status" value="1"/>
</dbReference>
<organism evidence="5 6">
    <name type="scientific">Coffea arabica</name>
    <name type="common">Arabian coffee</name>
    <dbReference type="NCBI Taxonomy" id="13443"/>
    <lineage>
        <taxon>Eukaryota</taxon>
        <taxon>Viridiplantae</taxon>
        <taxon>Streptophyta</taxon>
        <taxon>Embryophyta</taxon>
        <taxon>Tracheophyta</taxon>
        <taxon>Spermatophyta</taxon>
        <taxon>Magnoliopsida</taxon>
        <taxon>eudicotyledons</taxon>
        <taxon>Gunneridae</taxon>
        <taxon>Pentapetalae</taxon>
        <taxon>asterids</taxon>
        <taxon>lamiids</taxon>
        <taxon>Gentianales</taxon>
        <taxon>Rubiaceae</taxon>
        <taxon>Ixoroideae</taxon>
        <taxon>Gardenieae complex</taxon>
        <taxon>Bertiereae - Coffeeae clade</taxon>
        <taxon>Coffeeae</taxon>
        <taxon>Coffea</taxon>
    </lineage>
</organism>
<evidence type="ECO:0000256" key="1">
    <source>
        <dbReference type="ARBA" id="ARBA00022729"/>
    </source>
</evidence>
<dbReference type="PANTHER" id="PTHR42721:SF11">
    <property type="entry name" value="BETA-D-XYLOSIDASE 5-RELATED"/>
    <property type="match status" value="1"/>
</dbReference>
<protein>
    <submittedName>
        <fullName evidence="6">Beta-xylosidase/alpha-L-arabinofuranosidase 2-like</fullName>
    </submittedName>
</protein>
<dbReference type="InterPro" id="IPR002772">
    <property type="entry name" value="Glyco_hydro_3_C"/>
</dbReference>
<evidence type="ECO:0000259" key="4">
    <source>
        <dbReference type="SMART" id="SM01217"/>
    </source>
</evidence>
<keyword evidence="2" id="KW-0378">Hydrolase</keyword>
<dbReference type="GO" id="GO:0031222">
    <property type="term" value="P:arabinan catabolic process"/>
    <property type="evidence" value="ECO:0007669"/>
    <property type="project" value="TreeGrafter"/>
</dbReference>
<dbReference type="PRINTS" id="PR00133">
    <property type="entry name" value="GLHYDRLASE3"/>
</dbReference>
<dbReference type="GO" id="GO:0046556">
    <property type="term" value="F:alpha-L-arabinofuranosidase activity"/>
    <property type="evidence" value="ECO:0007669"/>
    <property type="project" value="TreeGrafter"/>
</dbReference>
<dbReference type="Pfam" id="PF00933">
    <property type="entry name" value="Glyco_hydro_3"/>
    <property type="match status" value="1"/>
</dbReference>
<dbReference type="InterPro" id="IPR044993">
    <property type="entry name" value="BXL"/>
</dbReference>
<dbReference type="Gene3D" id="3.40.50.1700">
    <property type="entry name" value="Glycoside hydrolase family 3 C-terminal domain"/>
    <property type="match status" value="1"/>
</dbReference>
<keyword evidence="1" id="KW-0732">Signal</keyword>
<keyword evidence="5" id="KW-1185">Reference proteome</keyword>
<feature type="domain" description="Fibronectin type III-like" evidence="4">
    <location>
        <begin position="696"/>
        <end position="766"/>
    </location>
</feature>
<dbReference type="InterPro" id="IPR001764">
    <property type="entry name" value="Glyco_hydro_3_N"/>
</dbReference>
<dbReference type="OrthoDB" id="47059at2759"/>
<gene>
    <name evidence="6" type="primary">LOC113715009</name>
</gene>
<dbReference type="Gene3D" id="3.20.20.300">
    <property type="entry name" value="Glycoside hydrolase, family 3, N-terminal domain"/>
    <property type="match status" value="1"/>
</dbReference>
<dbReference type="RefSeq" id="XP_027094958.2">
    <property type="nucleotide sequence ID" value="XM_027239157.2"/>
</dbReference>
<dbReference type="SMART" id="SM01217">
    <property type="entry name" value="Fn3_like"/>
    <property type="match status" value="1"/>
</dbReference>
<dbReference type="Proteomes" id="UP001652660">
    <property type="component" value="Chromosome 10c"/>
</dbReference>
<dbReference type="InterPro" id="IPR013783">
    <property type="entry name" value="Ig-like_fold"/>
</dbReference>
<name>A0A6P6UWR9_COFAR</name>
<evidence type="ECO:0000256" key="3">
    <source>
        <dbReference type="ARBA" id="ARBA00023295"/>
    </source>
</evidence>
<dbReference type="InterPro" id="IPR017853">
    <property type="entry name" value="GH"/>
</dbReference>
<reference evidence="6" key="2">
    <citation type="submission" date="2025-08" db="UniProtKB">
        <authorList>
            <consortium name="RefSeq"/>
        </authorList>
    </citation>
    <scope>IDENTIFICATION</scope>
    <source>
        <tissue evidence="6">Leaves</tissue>
    </source>
</reference>
<evidence type="ECO:0000256" key="2">
    <source>
        <dbReference type="ARBA" id="ARBA00022801"/>
    </source>
</evidence>
<reference evidence="5" key="1">
    <citation type="journal article" date="2025" name="Foods">
        <title>Unveiling the Microbial Signatures of Arabica Coffee Cherries: Insights into Ripeness Specific Diversity, Functional Traits, and Implications for Quality and Safety.</title>
        <authorList>
            <consortium name="RefSeq"/>
            <person name="Tenea G.N."/>
            <person name="Cifuentes V."/>
            <person name="Reyes P."/>
            <person name="Cevallos-Vallejos M."/>
        </authorList>
    </citation>
    <scope>NUCLEOTIDE SEQUENCE [LARGE SCALE GENOMIC DNA]</scope>
</reference>